<dbReference type="InterPro" id="IPR044049">
    <property type="entry name" value="EccD_transm"/>
</dbReference>
<feature type="domain" description="EccD-like transmembrane" evidence="2">
    <location>
        <begin position="126"/>
        <end position="448"/>
    </location>
</feature>
<keyword evidence="1" id="KW-0812">Transmembrane</keyword>
<evidence type="ECO:0000259" key="2">
    <source>
        <dbReference type="Pfam" id="PF19053"/>
    </source>
</evidence>
<keyword evidence="1" id="KW-0472">Membrane</keyword>
<protein>
    <recommendedName>
        <fullName evidence="2">EccD-like transmembrane domain-containing protein</fullName>
    </recommendedName>
</protein>
<feature type="transmembrane region" description="Helical" evidence="1">
    <location>
        <begin position="367"/>
        <end position="390"/>
    </location>
</feature>
<feature type="transmembrane region" description="Helical" evidence="1">
    <location>
        <begin position="205"/>
        <end position="227"/>
    </location>
</feature>
<dbReference type="OrthoDB" id="4824971at2"/>
<dbReference type="RefSeq" id="WP_146819799.1">
    <property type="nucleotide sequence ID" value="NZ_BJYK01000009.1"/>
</dbReference>
<dbReference type="InterPro" id="IPR024962">
    <property type="entry name" value="YukD-like"/>
</dbReference>
<feature type="transmembrane region" description="Helical" evidence="1">
    <location>
        <begin position="429"/>
        <end position="448"/>
    </location>
</feature>
<comment type="caution">
    <text evidence="3">The sequence shown here is derived from an EMBL/GenBank/DDBJ whole genome shotgun (WGS) entry which is preliminary data.</text>
</comment>
<evidence type="ECO:0000256" key="1">
    <source>
        <dbReference type="SAM" id="Phobius"/>
    </source>
</evidence>
<sequence length="449" mass="43744">MTAAASAPGSLGSLVRVSVQGGGRTVDLGAPGGVPVAELVPGLARTLGLLDAATAHGGFRLVRSDGAVLDSDRSLQAQNVADGAVLTLEAGVGVAPVRVYDDVVEAVADAVAAQRAAWTPRDSALTAVATAVAFLLAAAVLLLGADQASPLPPVIAGAGALLVLGAAAVVARVGSHDVGAASLAVTAAVLAGVAGLTAGTGAPGWGWSAALAGGAMLVTAVVGIAALTTRREVGLAPAAFGLTVALTGTAVASTDAEPGVVLAIVVALVLTAGNGIPWLALASTPLRVVTPRSDAEILADPPVVDADAVREQYARGHRMQVALRAAVAALTLVALPEVVATGLPGTLLVTAGFAGMLLGVRQTYSRYDVAVVMGAGIVGLTLTGVLAAAAHPDWRATLAVVAGTVAAVVIALSLVAPRQRVALGRLADAIELAVLALLLPLGVAAAGLV</sequence>
<accession>A0A511Z0A4</accession>
<feature type="transmembrane region" description="Helical" evidence="1">
    <location>
        <begin position="396"/>
        <end position="417"/>
    </location>
</feature>
<feature type="transmembrane region" description="Helical" evidence="1">
    <location>
        <begin position="124"/>
        <end position="145"/>
    </location>
</feature>
<feature type="transmembrane region" description="Helical" evidence="1">
    <location>
        <begin position="234"/>
        <end position="254"/>
    </location>
</feature>
<feature type="transmembrane region" description="Helical" evidence="1">
    <location>
        <begin position="342"/>
        <end position="360"/>
    </location>
</feature>
<dbReference type="Pfam" id="PF19053">
    <property type="entry name" value="EccD"/>
    <property type="match status" value="1"/>
</dbReference>
<keyword evidence="4" id="KW-1185">Reference proteome</keyword>
<name>A0A511Z0A4_9CELL</name>
<evidence type="ECO:0000313" key="3">
    <source>
        <dbReference type="EMBL" id="GEN80890.1"/>
    </source>
</evidence>
<dbReference type="Gene3D" id="3.10.20.90">
    <property type="entry name" value="Phosphatidylinositol 3-kinase Catalytic Subunit, Chain A, domain 1"/>
    <property type="match status" value="1"/>
</dbReference>
<reference evidence="3 4" key="1">
    <citation type="submission" date="2019-07" db="EMBL/GenBank/DDBJ databases">
        <title>Whole genome shotgun sequence of Actinotalea fermentans NBRC 105374.</title>
        <authorList>
            <person name="Hosoyama A."/>
            <person name="Uohara A."/>
            <person name="Ohji S."/>
            <person name="Ichikawa N."/>
        </authorList>
    </citation>
    <scope>NUCLEOTIDE SEQUENCE [LARGE SCALE GENOMIC DNA]</scope>
    <source>
        <strain evidence="3 4">NBRC 105374</strain>
    </source>
</reference>
<feature type="transmembrane region" description="Helical" evidence="1">
    <location>
        <begin position="321"/>
        <end position="336"/>
    </location>
</feature>
<dbReference type="EMBL" id="BJYK01000009">
    <property type="protein sequence ID" value="GEN80890.1"/>
    <property type="molecule type" value="Genomic_DNA"/>
</dbReference>
<dbReference type="AlphaFoldDB" id="A0A511Z0A4"/>
<dbReference type="Pfam" id="PF08817">
    <property type="entry name" value="YukD"/>
    <property type="match status" value="1"/>
</dbReference>
<gene>
    <name evidence="3" type="ORF">AFE02nite_26240</name>
</gene>
<dbReference type="Proteomes" id="UP000321484">
    <property type="component" value="Unassembled WGS sequence"/>
</dbReference>
<keyword evidence="1" id="KW-1133">Transmembrane helix</keyword>
<evidence type="ECO:0000313" key="4">
    <source>
        <dbReference type="Proteomes" id="UP000321484"/>
    </source>
</evidence>
<feature type="transmembrane region" description="Helical" evidence="1">
    <location>
        <begin position="260"/>
        <end position="282"/>
    </location>
</feature>
<feature type="transmembrane region" description="Helical" evidence="1">
    <location>
        <begin position="178"/>
        <end position="199"/>
    </location>
</feature>
<organism evidence="3 4">
    <name type="scientific">Actinotalea fermentans</name>
    <dbReference type="NCBI Taxonomy" id="43671"/>
    <lineage>
        <taxon>Bacteria</taxon>
        <taxon>Bacillati</taxon>
        <taxon>Actinomycetota</taxon>
        <taxon>Actinomycetes</taxon>
        <taxon>Micrococcales</taxon>
        <taxon>Cellulomonadaceae</taxon>
        <taxon>Actinotalea</taxon>
    </lineage>
</organism>
<feature type="transmembrane region" description="Helical" evidence="1">
    <location>
        <begin position="151"/>
        <end position="171"/>
    </location>
</feature>
<proteinExistence type="predicted"/>